<organism evidence="10 11">
    <name type="scientific">Quisquiliibacterium transsilvanicum</name>
    <dbReference type="NCBI Taxonomy" id="1549638"/>
    <lineage>
        <taxon>Bacteria</taxon>
        <taxon>Pseudomonadati</taxon>
        <taxon>Pseudomonadota</taxon>
        <taxon>Betaproteobacteria</taxon>
        <taxon>Burkholderiales</taxon>
        <taxon>Burkholderiaceae</taxon>
        <taxon>Quisquiliibacterium</taxon>
    </lineage>
</organism>
<keyword evidence="6" id="KW-0472">Membrane</keyword>
<dbReference type="InterPro" id="IPR017871">
    <property type="entry name" value="ABC_transporter-like_CS"/>
</dbReference>
<dbReference type="PANTHER" id="PTHR24220">
    <property type="entry name" value="IMPORT ATP-BINDING PROTEIN"/>
    <property type="match status" value="1"/>
</dbReference>
<reference evidence="10 11" key="1">
    <citation type="submission" date="2020-08" db="EMBL/GenBank/DDBJ databases">
        <title>Genomic Encyclopedia of Type Strains, Phase IV (KMG-IV): sequencing the most valuable type-strain genomes for metagenomic binning, comparative biology and taxonomic classification.</title>
        <authorList>
            <person name="Goeker M."/>
        </authorList>
    </citation>
    <scope>NUCLEOTIDE SEQUENCE [LARGE SCALE GENOMIC DNA]</scope>
    <source>
        <strain evidence="10 11">DSM 29781</strain>
    </source>
</reference>
<dbReference type="RefSeq" id="WP_183963165.1">
    <property type="nucleotide sequence ID" value="NZ_BAABEW010000003.1"/>
</dbReference>
<keyword evidence="6" id="KW-1133">Transmembrane helix</keyword>
<feature type="domain" description="ABC transporter" evidence="9">
    <location>
        <begin position="4"/>
        <end position="244"/>
    </location>
</feature>
<dbReference type="InterPro" id="IPR003593">
    <property type="entry name" value="AAA+_ATPase"/>
</dbReference>
<dbReference type="GO" id="GO:0022857">
    <property type="term" value="F:transmembrane transporter activity"/>
    <property type="evidence" value="ECO:0007669"/>
    <property type="project" value="UniProtKB-ARBA"/>
</dbReference>
<dbReference type="GO" id="GO:0005524">
    <property type="term" value="F:ATP binding"/>
    <property type="evidence" value="ECO:0007669"/>
    <property type="project" value="UniProtKB-KW"/>
</dbReference>
<dbReference type="InterPro" id="IPR003439">
    <property type="entry name" value="ABC_transporter-like_ATP-bd"/>
</dbReference>
<dbReference type="InterPro" id="IPR027417">
    <property type="entry name" value="P-loop_NTPase"/>
</dbReference>
<protein>
    <submittedName>
        <fullName evidence="10">Putative ABC transport system ATP-binding protein</fullName>
    </submittedName>
</protein>
<keyword evidence="1" id="KW-0813">Transport</keyword>
<keyword evidence="3" id="KW-0997">Cell inner membrane</keyword>
<dbReference type="Pfam" id="PF00005">
    <property type="entry name" value="ABC_tran"/>
    <property type="match status" value="1"/>
</dbReference>
<dbReference type="SMART" id="SM00382">
    <property type="entry name" value="AAA"/>
    <property type="match status" value="1"/>
</dbReference>
<evidence type="ECO:0000256" key="2">
    <source>
        <dbReference type="ARBA" id="ARBA00022475"/>
    </source>
</evidence>
<keyword evidence="5 10" id="KW-0067">ATP-binding</keyword>
<dbReference type="SUPFAM" id="SSF52540">
    <property type="entry name" value="P-loop containing nucleoside triphosphate hydrolases"/>
    <property type="match status" value="1"/>
</dbReference>
<keyword evidence="11" id="KW-1185">Reference proteome</keyword>
<keyword evidence="4" id="KW-0547">Nucleotide-binding</keyword>
<dbReference type="AlphaFoldDB" id="A0A7W8HDH9"/>
<dbReference type="GO" id="GO:0046677">
    <property type="term" value="P:response to antibiotic"/>
    <property type="evidence" value="ECO:0007669"/>
    <property type="project" value="UniProtKB-KW"/>
</dbReference>
<dbReference type="PROSITE" id="PS00211">
    <property type="entry name" value="ABC_TRANSPORTER_1"/>
    <property type="match status" value="1"/>
</dbReference>
<evidence type="ECO:0000256" key="3">
    <source>
        <dbReference type="ARBA" id="ARBA00022519"/>
    </source>
</evidence>
<dbReference type="Gene3D" id="3.40.50.300">
    <property type="entry name" value="P-loop containing nucleotide triphosphate hydrolases"/>
    <property type="match status" value="1"/>
</dbReference>
<dbReference type="FunFam" id="3.40.50.300:FF:000032">
    <property type="entry name" value="Export ABC transporter ATP-binding protein"/>
    <property type="match status" value="1"/>
</dbReference>
<evidence type="ECO:0000256" key="5">
    <source>
        <dbReference type="ARBA" id="ARBA00022840"/>
    </source>
</evidence>
<dbReference type="GO" id="GO:0005886">
    <property type="term" value="C:plasma membrane"/>
    <property type="evidence" value="ECO:0007669"/>
    <property type="project" value="TreeGrafter"/>
</dbReference>
<keyword evidence="2" id="KW-1003">Cell membrane</keyword>
<evidence type="ECO:0000313" key="10">
    <source>
        <dbReference type="EMBL" id="MBB5270064.1"/>
    </source>
</evidence>
<evidence type="ECO:0000259" key="9">
    <source>
        <dbReference type="PROSITE" id="PS50893"/>
    </source>
</evidence>
<evidence type="ECO:0000256" key="1">
    <source>
        <dbReference type="ARBA" id="ARBA00022448"/>
    </source>
</evidence>
<accession>A0A7W8HDH9</accession>
<name>A0A7W8HDH9_9BURK</name>
<dbReference type="CDD" id="cd03255">
    <property type="entry name" value="ABC_MJ0796_LolCDE_FtsE"/>
    <property type="match status" value="1"/>
</dbReference>
<comment type="caution">
    <text evidence="10">The sequence shown here is derived from an EMBL/GenBank/DDBJ whole genome shotgun (WGS) entry which is preliminary data.</text>
</comment>
<sequence>MALVSLEHVSRQYRLGGQVVSALRDVSLDIAEGVFLAIAGPSGSGKSSLLNLVGCIDSPTAGRIVIDGRDVSGQTPDQLAEYRARKVGFIFQTFNLFPVLSAYENVEYPLLQFAEISRGERRDRVNRFLELVGLTRHARHRPNQLSGGQRQRVAIARALVVNPRIVLADEPTANLDHETGTEILRLMKAINQKYRTTFVFSTHDDRVIAAADRLVRIEDGQLTSLGVRHPGDGRWVMVRPELVATTVFADPVGGPEADSAALSAGAQELH</sequence>
<gene>
    <name evidence="10" type="ORF">HNQ70_000048</name>
</gene>
<dbReference type="InterPro" id="IPR017911">
    <property type="entry name" value="MacB-like_ATP-bd"/>
</dbReference>
<dbReference type="PANTHER" id="PTHR24220:SF86">
    <property type="entry name" value="ABC TRANSPORTER ABCH.1"/>
    <property type="match status" value="1"/>
</dbReference>
<evidence type="ECO:0000313" key="11">
    <source>
        <dbReference type="Proteomes" id="UP000532440"/>
    </source>
</evidence>
<evidence type="ECO:0000256" key="8">
    <source>
        <dbReference type="ARBA" id="ARBA00038388"/>
    </source>
</evidence>
<keyword evidence="6" id="KW-0812">Transmembrane</keyword>
<dbReference type="Proteomes" id="UP000532440">
    <property type="component" value="Unassembled WGS sequence"/>
</dbReference>
<dbReference type="PROSITE" id="PS50893">
    <property type="entry name" value="ABC_TRANSPORTER_2"/>
    <property type="match status" value="1"/>
</dbReference>
<proteinExistence type="inferred from homology"/>
<dbReference type="GO" id="GO:0098796">
    <property type="term" value="C:membrane protein complex"/>
    <property type="evidence" value="ECO:0007669"/>
    <property type="project" value="UniProtKB-ARBA"/>
</dbReference>
<dbReference type="EMBL" id="JACHGB010000001">
    <property type="protein sequence ID" value="MBB5270064.1"/>
    <property type="molecule type" value="Genomic_DNA"/>
</dbReference>
<comment type="similarity">
    <text evidence="8">Belongs to the ABC transporter superfamily. Macrolide exporter (TC 3.A.1.122) family.</text>
</comment>
<keyword evidence="7" id="KW-0046">Antibiotic resistance</keyword>
<evidence type="ECO:0000256" key="4">
    <source>
        <dbReference type="ARBA" id="ARBA00022741"/>
    </source>
</evidence>
<evidence type="ECO:0000256" key="7">
    <source>
        <dbReference type="ARBA" id="ARBA00023251"/>
    </source>
</evidence>
<dbReference type="GO" id="GO:0016887">
    <property type="term" value="F:ATP hydrolysis activity"/>
    <property type="evidence" value="ECO:0007669"/>
    <property type="project" value="InterPro"/>
</dbReference>
<evidence type="ECO:0000256" key="6">
    <source>
        <dbReference type="ARBA" id="ARBA00022989"/>
    </source>
</evidence>
<dbReference type="InterPro" id="IPR015854">
    <property type="entry name" value="ABC_transpr_LolD-like"/>
</dbReference>